<keyword evidence="7" id="KW-0969">Cilium</keyword>
<reference evidence="15 16" key="1">
    <citation type="journal article" date="2018" name="Nat. Ecol. Evol.">
        <title>Shark genomes provide insights into elasmobranch evolution and the origin of vertebrates.</title>
        <authorList>
            <person name="Hara Y"/>
            <person name="Yamaguchi K"/>
            <person name="Onimaru K"/>
            <person name="Kadota M"/>
            <person name="Koyanagi M"/>
            <person name="Keeley SD"/>
            <person name="Tatsumi K"/>
            <person name="Tanaka K"/>
            <person name="Motone F"/>
            <person name="Kageyama Y"/>
            <person name="Nozu R"/>
            <person name="Adachi N"/>
            <person name="Nishimura O"/>
            <person name="Nakagawa R"/>
            <person name="Tanegashima C"/>
            <person name="Kiyatake I"/>
            <person name="Matsumoto R"/>
            <person name="Murakumo K"/>
            <person name="Nishida K"/>
            <person name="Terakita A"/>
            <person name="Kuratani S"/>
            <person name="Sato K"/>
            <person name="Hyodo S Kuraku.S."/>
        </authorList>
    </citation>
    <scope>NUCLEOTIDE SEQUENCE [LARGE SCALE GENOMIC DNA]</scope>
</reference>
<keyword evidence="16" id="KW-1185">Reference proteome</keyword>
<comment type="similarity">
    <text evidence="1">Belongs to the CATSPERD family.</text>
</comment>
<keyword evidence="11" id="KW-0966">Cell projection</keyword>
<evidence type="ECO:0000256" key="9">
    <source>
        <dbReference type="ARBA" id="ARBA00023157"/>
    </source>
</evidence>
<keyword evidence="6 13" id="KW-1133">Transmembrane helix</keyword>
<keyword evidence="8 13" id="KW-0472">Membrane</keyword>
<dbReference type="GO" id="GO:0036128">
    <property type="term" value="C:CatSper complex"/>
    <property type="evidence" value="ECO:0007669"/>
    <property type="project" value="InterPro"/>
</dbReference>
<evidence type="ECO:0000256" key="8">
    <source>
        <dbReference type="ARBA" id="ARBA00023136"/>
    </source>
</evidence>
<dbReference type="GO" id="GO:0030317">
    <property type="term" value="P:flagellated sperm motility"/>
    <property type="evidence" value="ECO:0007669"/>
    <property type="project" value="TreeGrafter"/>
</dbReference>
<dbReference type="AlphaFoldDB" id="A0A401PGW8"/>
<keyword evidence="4" id="KW-0732">Signal</keyword>
<evidence type="ECO:0000256" key="7">
    <source>
        <dbReference type="ARBA" id="ARBA00023069"/>
    </source>
</evidence>
<evidence type="ECO:0000256" key="2">
    <source>
        <dbReference type="ARBA" id="ARBA00022475"/>
    </source>
</evidence>
<evidence type="ECO:0000256" key="3">
    <source>
        <dbReference type="ARBA" id="ARBA00022692"/>
    </source>
</evidence>
<evidence type="ECO:0000256" key="1">
    <source>
        <dbReference type="ARBA" id="ARBA00010246"/>
    </source>
</evidence>
<protein>
    <recommendedName>
        <fullName evidence="14">CATSPERD/E C-terminal domain-containing protein</fullName>
    </recommendedName>
</protein>
<accession>A0A401PGW8</accession>
<evidence type="ECO:0000256" key="6">
    <source>
        <dbReference type="ARBA" id="ARBA00022989"/>
    </source>
</evidence>
<keyword evidence="10" id="KW-0325">Glycoprotein</keyword>
<feature type="transmembrane region" description="Helical" evidence="13">
    <location>
        <begin position="236"/>
        <end position="255"/>
    </location>
</feature>
<dbReference type="InterPro" id="IPR053814">
    <property type="entry name" value="CATSPERD/E_C"/>
</dbReference>
<evidence type="ECO:0000256" key="13">
    <source>
        <dbReference type="SAM" id="Phobius"/>
    </source>
</evidence>
<evidence type="ECO:0000256" key="5">
    <source>
        <dbReference type="ARBA" id="ARBA00022846"/>
    </source>
</evidence>
<proteinExistence type="inferred from homology"/>
<name>A0A401PGW8_SCYTO</name>
<feature type="transmembrane region" description="Helical" evidence="13">
    <location>
        <begin position="199"/>
        <end position="224"/>
    </location>
</feature>
<keyword evidence="9" id="KW-1015">Disulfide bond</keyword>
<evidence type="ECO:0000256" key="12">
    <source>
        <dbReference type="ARBA" id="ARBA00037793"/>
    </source>
</evidence>
<keyword evidence="2" id="KW-1003">Cell membrane</keyword>
<evidence type="ECO:0000256" key="10">
    <source>
        <dbReference type="ARBA" id="ARBA00023180"/>
    </source>
</evidence>
<sequence>MYKKCQYETWRRWFPTRAIGSCPWRQRRVTACSKGILDPSVLQNNFKYTIKKNFYDPLKLFRPNSASEDLIVTYDYASLGCPLVAHYAALWLPELQVWYNNSYYEAIKVNFVMFEVNGIYDYSYELHLSDIDCVSEAQNWTSMLNKQAHPDPHTAWNFKNYRSCRKAGPPPTAPKTSEYQIMGGWYRNRILFPKRNGFYIFKAIVINSTYSFCELSTTFGVFIYGAYPEIIYSSELLLGAFILVFIALIFIGFALR</sequence>
<dbReference type="OMA" id="TSEYQIM"/>
<dbReference type="GO" id="GO:0048240">
    <property type="term" value="P:sperm capacitation"/>
    <property type="evidence" value="ECO:0007669"/>
    <property type="project" value="TreeGrafter"/>
</dbReference>
<evidence type="ECO:0000256" key="4">
    <source>
        <dbReference type="ARBA" id="ARBA00022729"/>
    </source>
</evidence>
<dbReference type="STRING" id="75743.A0A401PGW8"/>
<comment type="subcellular location">
    <subcellularLocation>
        <location evidence="12">Cell projection</location>
        <location evidence="12">Cilium</location>
        <location evidence="12">Flagellum membrane</location>
        <topology evidence="12">Single-pass type I membrane protein</topology>
    </subcellularLocation>
</comment>
<dbReference type="OrthoDB" id="8646292at2759"/>
<dbReference type="InterPro" id="IPR028751">
    <property type="entry name" value="CATSPERD/E"/>
</dbReference>
<dbReference type="PANTHER" id="PTHR33722:SF1">
    <property type="entry name" value="CATION CHANNEL SPERM-ASSOCIATED AUXILIARY SUBUNIT DELTA"/>
    <property type="match status" value="1"/>
</dbReference>
<keyword evidence="3 13" id="KW-0812">Transmembrane</keyword>
<evidence type="ECO:0000313" key="16">
    <source>
        <dbReference type="Proteomes" id="UP000288216"/>
    </source>
</evidence>
<comment type="caution">
    <text evidence="15">The sequence shown here is derived from an EMBL/GenBank/DDBJ whole genome shotgun (WGS) entry which is preliminary data.</text>
</comment>
<feature type="domain" description="CATSPERD/E C-terminal" evidence="14">
    <location>
        <begin position="45"/>
        <end position="254"/>
    </location>
</feature>
<dbReference type="PANTHER" id="PTHR33722">
    <property type="entry name" value="CATION CHANNEL SPERM-ASSOCIATED PROTEIN SUBUNIT DELTA-RELATED"/>
    <property type="match status" value="1"/>
</dbReference>
<evidence type="ECO:0000256" key="11">
    <source>
        <dbReference type="ARBA" id="ARBA00023273"/>
    </source>
</evidence>
<dbReference type="Proteomes" id="UP000288216">
    <property type="component" value="Unassembled WGS sequence"/>
</dbReference>
<evidence type="ECO:0000259" key="14">
    <source>
        <dbReference type="Pfam" id="PF22850"/>
    </source>
</evidence>
<keyword evidence="5" id="KW-0282">Flagellum</keyword>
<organism evidence="15 16">
    <name type="scientific">Scyliorhinus torazame</name>
    <name type="common">Cloudy catshark</name>
    <name type="synonym">Catulus torazame</name>
    <dbReference type="NCBI Taxonomy" id="75743"/>
    <lineage>
        <taxon>Eukaryota</taxon>
        <taxon>Metazoa</taxon>
        <taxon>Chordata</taxon>
        <taxon>Craniata</taxon>
        <taxon>Vertebrata</taxon>
        <taxon>Chondrichthyes</taxon>
        <taxon>Elasmobranchii</taxon>
        <taxon>Galeomorphii</taxon>
        <taxon>Galeoidea</taxon>
        <taxon>Carcharhiniformes</taxon>
        <taxon>Scyliorhinidae</taxon>
        <taxon>Scyliorhinus</taxon>
    </lineage>
</organism>
<dbReference type="EMBL" id="BFAA01002083">
    <property type="protein sequence ID" value="GCB72375.1"/>
    <property type="molecule type" value="Genomic_DNA"/>
</dbReference>
<dbReference type="Pfam" id="PF22850">
    <property type="entry name" value="CATSPERD-E_C"/>
    <property type="match status" value="1"/>
</dbReference>
<evidence type="ECO:0000313" key="15">
    <source>
        <dbReference type="EMBL" id="GCB72375.1"/>
    </source>
</evidence>
<gene>
    <name evidence="15" type="ORF">scyTo_0006272</name>
</gene>
<dbReference type="GO" id="GO:0097228">
    <property type="term" value="C:sperm principal piece"/>
    <property type="evidence" value="ECO:0007669"/>
    <property type="project" value="TreeGrafter"/>
</dbReference>